<organism evidence="1 2">
    <name type="scientific">Aristaeella lactis</name>
    <dbReference type="NCBI Taxonomy" id="3046383"/>
    <lineage>
        <taxon>Bacteria</taxon>
        <taxon>Bacillati</taxon>
        <taxon>Bacillota</taxon>
        <taxon>Clostridia</taxon>
        <taxon>Eubacteriales</taxon>
        <taxon>Aristaeellaceae</taxon>
        <taxon>Aristaeella</taxon>
    </lineage>
</organism>
<dbReference type="Proteomes" id="UP000192328">
    <property type="component" value="Unassembled WGS sequence"/>
</dbReference>
<comment type="caution">
    <text evidence="1">The sequence shown here is derived from an EMBL/GenBank/DDBJ whole genome shotgun (WGS) entry which is preliminary data.</text>
</comment>
<evidence type="ECO:0000313" key="2">
    <source>
        <dbReference type="Proteomes" id="UP000192328"/>
    </source>
</evidence>
<protein>
    <submittedName>
        <fullName evidence="1">Uncharacterized protein</fullName>
    </submittedName>
</protein>
<proteinExistence type="predicted"/>
<reference evidence="1" key="1">
    <citation type="submission" date="2017-04" db="EMBL/GenBank/DDBJ databases">
        <authorList>
            <person name="Varghese N."/>
            <person name="Submissions S."/>
        </authorList>
    </citation>
    <scope>NUCLEOTIDE SEQUENCE</scope>
    <source>
        <strain evidence="1">WTE2008</strain>
    </source>
</reference>
<gene>
    <name evidence="1" type="ORF">SAMN06297397_0553</name>
</gene>
<keyword evidence="2" id="KW-1185">Reference proteome</keyword>
<sequence length="165" mass="18788">MSNHRLKINKVVNKIRKAFFQCAVEFRRNMNSRCFLQTGETALITASDRSEDFNSQRKSCILDRVDKRPGENEMTSKTHRLIKANICRTGAVMAQDDVTKLTCQTAPDGIERKILIISNNIFHLFKVDEKGDSVLVLTKHGNKFVPFYSGIVGKIRERHCQNTGS</sequence>
<name>A0AC61PIP8_9FIRM</name>
<evidence type="ECO:0000313" key="1">
    <source>
        <dbReference type="EMBL" id="SMC39248.1"/>
    </source>
</evidence>
<dbReference type="EMBL" id="FWXZ01000001">
    <property type="protein sequence ID" value="SMC39248.1"/>
    <property type="molecule type" value="Genomic_DNA"/>
</dbReference>
<accession>A0AC61PIP8</accession>